<comment type="caution">
    <text evidence="4">The sequence shown here is derived from an EMBL/GenBank/DDBJ whole genome shotgun (WGS) entry which is preliminary data.</text>
</comment>
<evidence type="ECO:0000256" key="1">
    <source>
        <dbReference type="SAM" id="MobiDB-lite"/>
    </source>
</evidence>
<dbReference type="Gene3D" id="2.70.70.10">
    <property type="entry name" value="Glucose Permease (Domain IIA)"/>
    <property type="match status" value="1"/>
</dbReference>
<evidence type="ECO:0000256" key="2">
    <source>
        <dbReference type="SAM" id="SignalP"/>
    </source>
</evidence>
<dbReference type="AlphaFoldDB" id="A0A840FPN1"/>
<name>A0A840FPN1_9SPHN</name>
<keyword evidence="2" id="KW-0732">Signal</keyword>
<dbReference type="InterPro" id="IPR011055">
    <property type="entry name" value="Dup_hybrid_motif"/>
</dbReference>
<dbReference type="InterPro" id="IPR050570">
    <property type="entry name" value="Cell_wall_metabolism_enzyme"/>
</dbReference>
<dbReference type="GO" id="GO:0004222">
    <property type="term" value="F:metalloendopeptidase activity"/>
    <property type="evidence" value="ECO:0007669"/>
    <property type="project" value="TreeGrafter"/>
</dbReference>
<evidence type="ECO:0000313" key="5">
    <source>
        <dbReference type="Proteomes" id="UP000529795"/>
    </source>
</evidence>
<dbReference type="RefSeq" id="WP_183986535.1">
    <property type="nucleotide sequence ID" value="NZ_JACIEV010000010.1"/>
</dbReference>
<accession>A0A840FPN1</accession>
<gene>
    <name evidence="4" type="ORF">GGQ80_003153</name>
</gene>
<dbReference type="Proteomes" id="UP000529795">
    <property type="component" value="Unassembled WGS sequence"/>
</dbReference>
<dbReference type="InterPro" id="IPR016047">
    <property type="entry name" value="M23ase_b-sheet_dom"/>
</dbReference>
<feature type="chain" id="PRO_5032373311" evidence="2">
    <location>
        <begin position="21"/>
        <end position="196"/>
    </location>
</feature>
<keyword evidence="4" id="KW-0378">Hydrolase</keyword>
<proteinExistence type="predicted"/>
<feature type="compositionally biased region" description="Basic and acidic residues" evidence="1">
    <location>
        <begin position="27"/>
        <end position="38"/>
    </location>
</feature>
<dbReference type="Pfam" id="PF01551">
    <property type="entry name" value="Peptidase_M23"/>
    <property type="match status" value="1"/>
</dbReference>
<feature type="domain" description="M23ase beta-sheet core" evidence="3">
    <location>
        <begin position="78"/>
        <end position="183"/>
    </location>
</feature>
<keyword evidence="5" id="KW-1185">Reference proteome</keyword>
<evidence type="ECO:0000259" key="3">
    <source>
        <dbReference type="Pfam" id="PF01551"/>
    </source>
</evidence>
<feature type="signal peptide" evidence="2">
    <location>
        <begin position="1"/>
        <end position="20"/>
    </location>
</feature>
<organism evidence="4 5">
    <name type="scientific">Sphingomonas jinjuensis</name>
    <dbReference type="NCBI Taxonomy" id="535907"/>
    <lineage>
        <taxon>Bacteria</taxon>
        <taxon>Pseudomonadati</taxon>
        <taxon>Pseudomonadota</taxon>
        <taxon>Alphaproteobacteria</taxon>
        <taxon>Sphingomonadales</taxon>
        <taxon>Sphingomonadaceae</taxon>
        <taxon>Sphingomonas</taxon>
    </lineage>
</organism>
<dbReference type="EMBL" id="JACIEV010000010">
    <property type="protein sequence ID" value="MBB4155235.1"/>
    <property type="molecule type" value="Genomic_DNA"/>
</dbReference>
<reference evidence="4 5" key="1">
    <citation type="submission" date="2020-08" db="EMBL/GenBank/DDBJ databases">
        <title>Genomic Encyclopedia of Type Strains, Phase IV (KMG-IV): sequencing the most valuable type-strain genomes for metagenomic binning, comparative biology and taxonomic classification.</title>
        <authorList>
            <person name="Goeker M."/>
        </authorList>
    </citation>
    <scope>NUCLEOTIDE SEQUENCE [LARGE SCALE GENOMIC DNA]</scope>
    <source>
        <strain evidence="4 5">YC6723</strain>
    </source>
</reference>
<dbReference type="SUPFAM" id="SSF51261">
    <property type="entry name" value="Duplicated hybrid motif"/>
    <property type="match status" value="1"/>
</dbReference>
<protein>
    <submittedName>
        <fullName evidence="4">Murein DD-endopeptidase MepM/ murein hydrolase activator NlpD</fullName>
    </submittedName>
</protein>
<feature type="region of interest" description="Disordered" evidence="1">
    <location>
        <begin position="27"/>
        <end position="46"/>
    </location>
</feature>
<dbReference type="PANTHER" id="PTHR21666">
    <property type="entry name" value="PEPTIDASE-RELATED"/>
    <property type="match status" value="1"/>
</dbReference>
<dbReference type="PANTHER" id="PTHR21666:SF270">
    <property type="entry name" value="MUREIN HYDROLASE ACTIVATOR ENVC"/>
    <property type="match status" value="1"/>
</dbReference>
<dbReference type="CDD" id="cd12797">
    <property type="entry name" value="M23_peptidase"/>
    <property type="match status" value="1"/>
</dbReference>
<sequence length="196" mass="20778">MTKLGWGILSVFLLIVAAFAATTRFGTADRTRGGDRPVAEPPVGEEGQAGTLAIPVRGVTEAALQDSWNDARGGGTRGHHGTDIMAAGGTPVTAAAPGRVEKLFESSLGGTTLYVRSPDRRWIYYYAHLAGYAPGVHEGQTVRTGDPLGFVGDSGDAGPGHYHLHFGVQRMQPGERWWEGQDVNPYPLLAGKPASR</sequence>
<evidence type="ECO:0000313" key="4">
    <source>
        <dbReference type="EMBL" id="MBB4155235.1"/>
    </source>
</evidence>